<organism evidence="3">
    <name type="scientific">Absidia glauca</name>
    <name type="common">Pin mould</name>
    <dbReference type="NCBI Taxonomy" id="4829"/>
    <lineage>
        <taxon>Eukaryota</taxon>
        <taxon>Fungi</taxon>
        <taxon>Fungi incertae sedis</taxon>
        <taxon>Mucoromycota</taxon>
        <taxon>Mucoromycotina</taxon>
        <taxon>Mucoromycetes</taxon>
        <taxon>Mucorales</taxon>
        <taxon>Cunninghamellaceae</taxon>
        <taxon>Absidia</taxon>
    </lineage>
</organism>
<dbReference type="OMA" id="TYMRQVP"/>
<dbReference type="OrthoDB" id="2285859at2759"/>
<evidence type="ECO:0000256" key="1">
    <source>
        <dbReference type="SAM" id="MobiDB-lite"/>
    </source>
</evidence>
<dbReference type="EMBL" id="LT554419">
    <property type="protein sequence ID" value="SAM05126.1"/>
    <property type="molecule type" value="Genomic_DNA"/>
</dbReference>
<evidence type="ECO:0000313" key="4">
    <source>
        <dbReference type="Proteomes" id="UP000078561"/>
    </source>
</evidence>
<feature type="domain" description="F-box" evidence="2">
    <location>
        <begin position="1"/>
        <end position="51"/>
    </location>
</feature>
<dbReference type="Proteomes" id="UP000078561">
    <property type="component" value="Unassembled WGS sequence"/>
</dbReference>
<dbReference type="AlphaFoldDB" id="A0A163JWC4"/>
<feature type="region of interest" description="Disordered" evidence="1">
    <location>
        <begin position="73"/>
        <end position="92"/>
    </location>
</feature>
<evidence type="ECO:0000313" key="3">
    <source>
        <dbReference type="EMBL" id="SAM05126.1"/>
    </source>
</evidence>
<keyword evidence="4" id="KW-1185">Reference proteome</keyword>
<name>A0A163JWC4_ABSGL</name>
<protein>
    <recommendedName>
        <fullName evidence="2">F-box domain-containing protein</fullName>
    </recommendedName>
</protein>
<dbReference type="InParanoid" id="A0A163JWC4"/>
<sequence length="263" mass="30297">MLHQLPLELVYEILIHVPYSEFTVLYKVLPQSLVDNALLVKLKHHHTWQDESLLRLVSTNCIEFVAPSNVAHASSPMQPLTRRRHHPVSEGRNESSLPLFFKHMDLERRLIWLAPNFTSTQYYFEIKSFYVSHGKLKLRAATQRHLHQPQEKVLGSLCDIRNWMVSSRSSSEDILPITIGDDTVILDAYCAFTLDKKTNRMVEKTVDRQMPPRPPLPWTYSDQLPIGKSALRLWPMVETANCGYFVIEQVAISIPELLDSLVA</sequence>
<proteinExistence type="predicted"/>
<gene>
    <name evidence="3" type="primary">ABSGL_10992.1 scaffold 12038</name>
</gene>
<evidence type="ECO:0000259" key="2">
    <source>
        <dbReference type="PROSITE" id="PS50181"/>
    </source>
</evidence>
<dbReference type="PROSITE" id="PS50181">
    <property type="entry name" value="FBOX"/>
    <property type="match status" value="1"/>
</dbReference>
<accession>A0A163JWC4</accession>
<reference evidence="3" key="1">
    <citation type="submission" date="2016-04" db="EMBL/GenBank/DDBJ databases">
        <authorList>
            <person name="Evans L.H."/>
            <person name="Alamgir A."/>
            <person name="Owens N."/>
            <person name="Weber N.D."/>
            <person name="Virtaneva K."/>
            <person name="Barbian K."/>
            <person name="Babar A."/>
            <person name="Rosenke K."/>
        </authorList>
    </citation>
    <scope>NUCLEOTIDE SEQUENCE [LARGE SCALE GENOMIC DNA]</scope>
    <source>
        <strain evidence="3">CBS 101.48</strain>
    </source>
</reference>
<dbReference type="InterPro" id="IPR001810">
    <property type="entry name" value="F-box_dom"/>
</dbReference>